<evidence type="ECO:0000313" key="2">
    <source>
        <dbReference type="EMBL" id="MBD8049350.1"/>
    </source>
</evidence>
<comment type="caution">
    <text evidence="2">The sequence shown here is derived from an EMBL/GenBank/DDBJ whole genome shotgun (WGS) entry which is preliminary data.</text>
</comment>
<reference evidence="2" key="1">
    <citation type="submission" date="2020-09" db="EMBL/GenBank/DDBJ databases">
        <title>Genome seq and assembly of Limnohabitants sp.</title>
        <authorList>
            <person name="Chhetri G."/>
        </authorList>
    </citation>
    <scope>NUCLEOTIDE SEQUENCE</scope>
    <source>
        <strain evidence="2">JUR4</strain>
    </source>
</reference>
<evidence type="ECO:0000259" key="1">
    <source>
        <dbReference type="Pfam" id="PF14588"/>
    </source>
</evidence>
<dbReference type="CDD" id="cd02199">
    <property type="entry name" value="YjgF_YER057c_UK114_like_1"/>
    <property type="match status" value="1"/>
</dbReference>
<name>A0A927FDG5_9BURK</name>
<dbReference type="SUPFAM" id="SSF55298">
    <property type="entry name" value="YjgF-like"/>
    <property type="match status" value="1"/>
</dbReference>
<dbReference type="Gene3D" id="3.30.1330.40">
    <property type="entry name" value="RutC-like"/>
    <property type="match status" value="1"/>
</dbReference>
<proteinExistence type="predicted"/>
<protein>
    <submittedName>
        <fullName evidence="2">RidA family protein</fullName>
    </submittedName>
</protein>
<organism evidence="2 3">
    <name type="scientific">Limnohabitans radicicola</name>
    <dbReference type="NCBI Taxonomy" id="2771427"/>
    <lineage>
        <taxon>Bacteria</taxon>
        <taxon>Pseudomonadati</taxon>
        <taxon>Pseudomonadota</taxon>
        <taxon>Betaproteobacteria</taxon>
        <taxon>Burkholderiales</taxon>
        <taxon>Comamonadaceae</taxon>
        <taxon>Limnohabitans</taxon>
    </lineage>
</organism>
<dbReference type="RefSeq" id="WP_191817822.1">
    <property type="nucleotide sequence ID" value="NZ_JACYFT010000001.1"/>
</dbReference>
<feature type="domain" description="Endoribonuclease L-PSP/chorismate mutase-like" evidence="1">
    <location>
        <begin position="25"/>
        <end position="134"/>
    </location>
</feature>
<dbReference type="InterPro" id="IPR013813">
    <property type="entry name" value="Endoribo_LPSP/chorism_mut-like"/>
</dbReference>
<dbReference type="InterPro" id="IPR035959">
    <property type="entry name" value="RutC-like_sf"/>
</dbReference>
<sequence>MTADIRFQQLAQELGHDFSGEIKIGGNYTPVTRDGHQLFVSGQIPRVGDEVLFVGAVGDALDVPQGQQAAAIGAMRALAFLQRTAGSLDAISSILRITVYVHSAPSFTQQSEVADGASDVLCRVLGPRGVHARTSVGVLQLPKGAAVELDLVATIAAATV</sequence>
<dbReference type="PANTHER" id="PTHR43760">
    <property type="entry name" value="ENDORIBONUCLEASE-RELATED"/>
    <property type="match status" value="1"/>
</dbReference>
<accession>A0A927FDG5</accession>
<dbReference type="Proteomes" id="UP000647424">
    <property type="component" value="Unassembled WGS sequence"/>
</dbReference>
<dbReference type="PANTHER" id="PTHR43760:SF1">
    <property type="entry name" value="ENDORIBONUCLEASE L-PSP_CHORISMATE MUTASE-LIKE DOMAIN-CONTAINING PROTEIN"/>
    <property type="match status" value="1"/>
</dbReference>
<gene>
    <name evidence="2" type="ORF">IC609_02255</name>
</gene>
<evidence type="ECO:0000313" key="3">
    <source>
        <dbReference type="Proteomes" id="UP000647424"/>
    </source>
</evidence>
<keyword evidence="3" id="KW-1185">Reference proteome</keyword>
<dbReference type="EMBL" id="JACYFT010000001">
    <property type="protein sequence ID" value="MBD8049350.1"/>
    <property type="molecule type" value="Genomic_DNA"/>
</dbReference>
<dbReference type="Pfam" id="PF14588">
    <property type="entry name" value="YjgF_endoribonc"/>
    <property type="match status" value="1"/>
</dbReference>
<dbReference type="AlphaFoldDB" id="A0A927FDG5"/>